<reference evidence="2 3" key="1">
    <citation type="submission" date="2020-10" db="EMBL/GenBank/DDBJ databases">
        <title>The Coptis chinensis genome and diversification of protoberbering-type alkaloids.</title>
        <authorList>
            <person name="Wang B."/>
            <person name="Shu S."/>
            <person name="Song C."/>
            <person name="Liu Y."/>
        </authorList>
    </citation>
    <scope>NUCLEOTIDE SEQUENCE [LARGE SCALE GENOMIC DNA]</scope>
    <source>
        <strain evidence="2">HL-2020</strain>
        <tissue evidence="2">Leaf</tissue>
    </source>
</reference>
<gene>
    <name evidence="2" type="ORF">IFM89_036109</name>
</gene>
<dbReference type="Gene3D" id="3.50.50.60">
    <property type="entry name" value="FAD/NAD(P)-binding domain"/>
    <property type="match status" value="1"/>
</dbReference>
<protein>
    <recommendedName>
        <fullName evidence="4">BRO1 domain-containing protein</fullName>
    </recommendedName>
</protein>
<keyword evidence="3" id="KW-1185">Reference proteome</keyword>
<dbReference type="Proteomes" id="UP000631114">
    <property type="component" value="Unassembled WGS sequence"/>
</dbReference>
<dbReference type="Gene3D" id="1.25.40.280">
    <property type="entry name" value="alix/aip1 like domains"/>
    <property type="match status" value="1"/>
</dbReference>
<dbReference type="Pfam" id="PF00996">
    <property type="entry name" value="GDI"/>
    <property type="match status" value="1"/>
</dbReference>
<dbReference type="InterPro" id="IPR038499">
    <property type="entry name" value="BRO1_sf"/>
</dbReference>
<evidence type="ECO:0000256" key="1">
    <source>
        <dbReference type="ARBA" id="ARBA00005593"/>
    </source>
</evidence>
<name>A0A835J048_9MAGN</name>
<sequence length="278" mass="31619">MDRNDYYGGESSSLNLVQLWKRFRGDNKPPEQLGSSKEYNVDMIPKLMVVLFTTKARALKGIIPRDLVDKLSTLRSQISLLAEDTGGSAYTQLNGALERYLPVVLGLTKKVYSIEDKVEFRWKNLQDTQQETCIVSSWFEVLCVVYMMAILSLLEANSLLLPNNPMDASKRTVSEDSKKDAIDLFIKAVGYLEFYFRDILICLPPDIKNKLPKDCQEGVLEALSIQALGEKYMNLRSSILNFQNFVEFGLFSETLALHFLKKHEHFQIRPGLLSESSS</sequence>
<dbReference type="GO" id="GO:0005092">
    <property type="term" value="F:GDP-dissociation inhibitor activity"/>
    <property type="evidence" value="ECO:0007669"/>
    <property type="project" value="InterPro"/>
</dbReference>
<dbReference type="PANTHER" id="PTHR23032:SF2">
    <property type="entry name" value="ENDOSOMAL TARGETING BRO1-LIKE DOMAIN-CONTAINING PROTEIN"/>
    <property type="match status" value="1"/>
</dbReference>
<dbReference type="EMBL" id="JADFTS010000001">
    <property type="protein sequence ID" value="KAF9626594.1"/>
    <property type="molecule type" value="Genomic_DNA"/>
</dbReference>
<dbReference type="InterPro" id="IPR036188">
    <property type="entry name" value="FAD/NAD-bd_sf"/>
</dbReference>
<proteinExistence type="inferred from homology"/>
<dbReference type="OrthoDB" id="1991645at2759"/>
<comment type="similarity">
    <text evidence="1">Belongs to the Rab GDI family.</text>
</comment>
<dbReference type="Gene3D" id="3.30.519.10">
    <property type="entry name" value="Guanine Nucleotide Dissociation Inhibitor, domain 2"/>
    <property type="match status" value="1"/>
</dbReference>
<dbReference type="PANTHER" id="PTHR23032">
    <property type="entry name" value="BRO1 DOMAIN-CONTAINING PROTEIN BROX"/>
    <property type="match status" value="1"/>
</dbReference>
<comment type="caution">
    <text evidence="2">The sequence shown here is derived from an EMBL/GenBank/DDBJ whole genome shotgun (WGS) entry which is preliminary data.</text>
</comment>
<dbReference type="InterPro" id="IPR038898">
    <property type="entry name" value="BROX"/>
</dbReference>
<evidence type="ECO:0000313" key="3">
    <source>
        <dbReference type="Proteomes" id="UP000631114"/>
    </source>
</evidence>
<evidence type="ECO:0000313" key="2">
    <source>
        <dbReference type="EMBL" id="KAF9626594.1"/>
    </source>
</evidence>
<evidence type="ECO:0008006" key="4">
    <source>
        <dbReference type="Google" id="ProtNLM"/>
    </source>
</evidence>
<organism evidence="2 3">
    <name type="scientific">Coptis chinensis</name>
    <dbReference type="NCBI Taxonomy" id="261450"/>
    <lineage>
        <taxon>Eukaryota</taxon>
        <taxon>Viridiplantae</taxon>
        <taxon>Streptophyta</taxon>
        <taxon>Embryophyta</taxon>
        <taxon>Tracheophyta</taxon>
        <taxon>Spermatophyta</taxon>
        <taxon>Magnoliopsida</taxon>
        <taxon>Ranunculales</taxon>
        <taxon>Ranunculaceae</taxon>
        <taxon>Coptidoideae</taxon>
        <taxon>Coptis</taxon>
    </lineage>
</organism>
<accession>A0A835J048</accession>
<dbReference type="GO" id="GO:0007264">
    <property type="term" value="P:small GTPase-mediated signal transduction"/>
    <property type="evidence" value="ECO:0007669"/>
    <property type="project" value="InterPro"/>
</dbReference>
<dbReference type="AlphaFoldDB" id="A0A835J048"/>
<dbReference type="InterPro" id="IPR018203">
    <property type="entry name" value="GDP_dissociation_inhibitor"/>
</dbReference>